<feature type="domain" description="Major facilitator superfamily (MFS) profile" evidence="9">
    <location>
        <begin position="8"/>
        <end position="424"/>
    </location>
</feature>
<comment type="subcellular location">
    <subcellularLocation>
        <location evidence="1">Membrane</location>
        <topology evidence="1">Multi-pass membrane protein</topology>
    </subcellularLocation>
</comment>
<feature type="transmembrane region" description="Helical" evidence="8">
    <location>
        <begin position="241"/>
        <end position="263"/>
    </location>
</feature>
<evidence type="ECO:0000256" key="7">
    <source>
        <dbReference type="RuleBase" id="RU003346"/>
    </source>
</evidence>
<dbReference type="GO" id="GO:0022857">
    <property type="term" value="F:transmembrane transporter activity"/>
    <property type="evidence" value="ECO:0007669"/>
    <property type="project" value="InterPro"/>
</dbReference>
<dbReference type="AlphaFoldDB" id="A0A1E7ZFC1"/>
<feature type="transmembrane region" description="Helical" evidence="8">
    <location>
        <begin position="165"/>
        <end position="185"/>
    </location>
</feature>
<evidence type="ECO:0000256" key="2">
    <source>
        <dbReference type="ARBA" id="ARBA00010992"/>
    </source>
</evidence>
<sequence>MKHPIVLWTFTVAFAGFLFGFDTAVISGADQPIQALWQTSDLTHGLLVMSSALWGTVLGALLANFPCDKFGRKPTLVAIGVLYVVSALGSAFATDPYIFSLMRFIGGFGVGVSSIAVPAYIAEIAPAEKRGRMVATYQFQIVFGILLAFLSNYLLAEWFSLDWRWMLGIEAVPALIYLLLVMNVPESPRWLLLHKHDETQSLEVLRLAGDPTPEATLKSVKLDAATHTSPSLFHAAYRLPVLLAFLVAMFNQLSGINFVIYFAPRIFTLAGLDASSALLSSAGIGLVNLAFTLVGLSLIDRMGRRQLLYIGSIGYLISLSLLTCAFYFQWQGIMVVGLIFLFIAAHAMGQGAVIWVFISEIFPNAVRAKGQSLGSSTHWIFAALIALLMPWLLNQFSPALLFGFFTLMMAVQLVCVISFFPETRGQTLEHLGKSLSARKR</sequence>
<gene>
    <name evidence="10" type="ORF">BFC18_03915</name>
</gene>
<keyword evidence="5 8" id="KW-1133">Transmembrane helix</keyword>
<evidence type="ECO:0000256" key="5">
    <source>
        <dbReference type="ARBA" id="ARBA00022989"/>
    </source>
</evidence>
<keyword evidence="6 8" id="KW-0472">Membrane</keyword>
<evidence type="ECO:0000256" key="6">
    <source>
        <dbReference type="ARBA" id="ARBA00023136"/>
    </source>
</evidence>
<dbReference type="OrthoDB" id="5368493at2"/>
<evidence type="ECO:0000256" key="3">
    <source>
        <dbReference type="ARBA" id="ARBA00022448"/>
    </source>
</evidence>
<dbReference type="Gene3D" id="1.20.1250.20">
    <property type="entry name" value="MFS general substrate transporter like domains"/>
    <property type="match status" value="1"/>
</dbReference>
<feature type="transmembrane region" description="Helical" evidence="8">
    <location>
        <begin position="308"/>
        <end position="328"/>
    </location>
</feature>
<dbReference type="GO" id="GO:0016020">
    <property type="term" value="C:membrane"/>
    <property type="evidence" value="ECO:0007669"/>
    <property type="project" value="UniProtKB-SubCell"/>
</dbReference>
<protein>
    <submittedName>
        <fullName evidence="10">MFS transporter</fullName>
    </submittedName>
</protein>
<feature type="transmembrane region" description="Helical" evidence="8">
    <location>
        <begin position="334"/>
        <end position="358"/>
    </location>
</feature>
<feature type="transmembrane region" description="Helical" evidence="8">
    <location>
        <begin position="100"/>
        <end position="122"/>
    </location>
</feature>
<dbReference type="EMBL" id="MDHN01000006">
    <property type="protein sequence ID" value="OFC72225.1"/>
    <property type="molecule type" value="Genomic_DNA"/>
</dbReference>
<reference evidence="10 11" key="1">
    <citation type="submission" date="2016-08" db="EMBL/GenBank/DDBJ databases">
        <authorList>
            <person name="Seilhamer J.J."/>
        </authorList>
    </citation>
    <scope>NUCLEOTIDE SEQUENCE [LARGE SCALE GENOMIC DNA]</scope>
    <source>
        <strain evidence="10 11">KCTC 42603</strain>
    </source>
</reference>
<feature type="transmembrane region" description="Helical" evidence="8">
    <location>
        <begin position="370"/>
        <end position="393"/>
    </location>
</feature>
<dbReference type="PANTHER" id="PTHR48020:SF12">
    <property type="entry name" value="PROTON MYO-INOSITOL COTRANSPORTER"/>
    <property type="match status" value="1"/>
</dbReference>
<feature type="transmembrane region" description="Helical" evidence="8">
    <location>
        <begin position="399"/>
        <end position="420"/>
    </location>
</feature>
<comment type="similarity">
    <text evidence="2 7">Belongs to the major facilitator superfamily. Sugar transporter (TC 2.A.1.1) family.</text>
</comment>
<dbReference type="STRING" id="1656094.BFC18_03915"/>
<dbReference type="InterPro" id="IPR005828">
    <property type="entry name" value="MFS_sugar_transport-like"/>
</dbReference>
<evidence type="ECO:0000256" key="1">
    <source>
        <dbReference type="ARBA" id="ARBA00004141"/>
    </source>
</evidence>
<dbReference type="PROSITE" id="PS50850">
    <property type="entry name" value="MFS"/>
    <property type="match status" value="1"/>
</dbReference>
<dbReference type="RefSeq" id="WP_070123644.1">
    <property type="nucleotide sequence ID" value="NZ_MDHN01000006.1"/>
</dbReference>
<dbReference type="SUPFAM" id="SSF103473">
    <property type="entry name" value="MFS general substrate transporter"/>
    <property type="match status" value="1"/>
</dbReference>
<dbReference type="InterPro" id="IPR036259">
    <property type="entry name" value="MFS_trans_sf"/>
</dbReference>
<dbReference type="InterPro" id="IPR020846">
    <property type="entry name" value="MFS_dom"/>
</dbReference>
<dbReference type="Pfam" id="PF00083">
    <property type="entry name" value="Sugar_tr"/>
    <property type="match status" value="1"/>
</dbReference>
<keyword evidence="11" id="KW-1185">Reference proteome</keyword>
<evidence type="ECO:0000313" key="11">
    <source>
        <dbReference type="Proteomes" id="UP000175691"/>
    </source>
</evidence>
<proteinExistence type="inferred from homology"/>
<feature type="transmembrane region" description="Helical" evidence="8">
    <location>
        <begin position="44"/>
        <end position="63"/>
    </location>
</feature>
<keyword evidence="4 8" id="KW-0812">Transmembrane</keyword>
<dbReference type="Proteomes" id="UP000175691">
    <property type="component" value="Unassembled WGS sequence"/>
</dbReference>
<dbReference type="PRINTS" id="PR00171">
    <property type="entry name" value="SUGRTRNSPORT"/>
</dbReference>
<comment type="caution">
    <text evidence="10">The sequence shown here is derived from an EMBL/GenBank/DDBJ whole genome shotgun (WGS) entry which is preliminary data.</text>
</comment>
<organism evidence="10 11">
    <name type="scientific">Alteromonas confluentis</name>
    <dbReference type="NCBI Taxonomy" id="1656094"/>
    <lineage>
        <taxon>Bacteria</taxon>
        <taxon>Pseudomonadati</taxon>
        <taxon>Pseudomonadota</taxon>
        <taxon>Gammaproteobacteria</taxon>
        <taxon>Alteromonadales</taxon>
        <taxon>Alteromonadaceae</taxon>
        <taxon>Alteromonas/Salinimonas group</taxon>
        <taxon>Alteromonas</taxon>
    </lineage>
</organism>
<evidence type="ECO:0000256" key="8">
    <source>
        <dbReference type="SAM" id="Phobius"/>
    </source>
</evidence>
<dbReference type="PANTHER" id="PTHR48020">
    <property type="entry name" value="PROTON MYO-INOSITOL COTRANSPORTER"/>
    <property type="match status" value="1"/>
</dbReference>
<keyword evidence="3 7" id="KW-0813">Transport</keyword>
<dbReference type="InterPro" id="IPR003663">
    <property type="entry name" value="Sugar/inositol_transpt"/>
</dbReference>
<dbReference type="PROSITE" id="PS00217">
    <property type="entry name" value="SUGAR_TRANSPORT_2"/>
    <property type="match status" value="1"/>
</dbReference>
<feature type="transmembrane region" description="Helical" evidence="8">
    <location>
        <begin position="134"/>
        <end position="153"/>
    </location>
</feature>
<dbReference type="NCBIfam" id="TIGR00879">
    <property type="entry name" value="SP"/>
    <property type="match status" value="1"/>
</dbReference>
<feature type="transmembrane region" description="Helical" evidence="8">
    <location>
        <begin position="275"/>
        <end position="296"/>
    </location>
</feature>
<evidence type="ECO:0000259" key="9">
    <source>
        <dbReference type="PROSITE" id="PS50850"/>
    </source>
</evidence>
<name>A0A1E7ZFC1_9ALTE</name>
<dbReference type="InterPro" id="IPR005829">
    <property type="entry name" value="Sugar_transporter_CS"/>
</dbReference>
<dbReference type="InterPro" id="IPR050814">
    <property type="entry name" value="Myo-inositol_Transporter"/>
</dbReference>
<evidence type="ECO:0000256" key="4">
    <source>
        <dbReference type="ARBA" id="ARBA00022692"/>
    </source>
</evidence>
<accession>A0A1E7ZFC1</accession>
<feature type="transmembrane region" description="Helical" evidence="8">
    <location>
        <begin position="75"/>
        <end position="94"/>
    </location>
</feature>
<evidence type="ECO:0000313" key="10">
    <source>
        <dbReference type="EMBL" id="OFC72225.1"/>
    </source>
</evidence>